<dbReference type="Pfam" id="PF22022">
    <property type="entry name" value="Phage_int_M"/>
    <property type="match status" value="1"/>
</dbReference>
<feature type="domain" description="Tyr recombinase" evidence="5">
    <location>
        <begin position="196"/>
        <end position="373"/>
    </location>
</feature>
<evidence type="ECO:0000256" key="4">
    <source>
        <dbReference type="ARBA" id="ARBA00023172"/>
    </source>
</evidence>
<dbReference type="InterPro" id="IPR010998">
    <property type="entry name" value="Integrase_recombinase_N"/>
</dbReference>
<dbReference type="PANTHER" id="PTHR30629">
    <property type="entry name" value="PROPHAGE INTEGRASE"/>
    <property type="match status" value="1"/>
</dbReference>
<evidence type="ECO:0000256" key="1">
    <source>
        <dbReference type="ARBA" id="ARBA00008857"/>
    </source>
</evidence>
<dbReference type="InterPro" id="IPR053876">
    <property type="entry name" value="Phage_int_M"/>
</dbReference>
<dbReference type="Gene3D" id="3.30.160.390">
    <property type="entry name" value="Integrase, DNA-binding domain"/>
    <property type="match status" value="1"/>
</dbReference>
<evidence type="ECO:0000313" key="6">
    <source>
        <dbReference type="EMBL" id="MDN2481659.1"/>
    </source>
</evidence>
<organism evidence="6 7">
    <name type="scientific">Vibrio agarivorans</name>
    <dbReference type="NCBI Taxonomy" id="153622"/>
    <lineage>
        <taxon>Bacteria</taxon>
        <taxon>Pseudomonadati</taxon>
        <taxon>Pseudomonadota</taxon>
        <taxon>Gammaproteobacteria</taxon>
        <taxon>Vibrionales</taxon>
        <taxon>Vibrionaceae</taxon>
        <taxon>Vibrio</taxon>
    </lineage>
</organism>
<dbReference type="InterPro" id="IPR013762">
    <property type="entry name" value="Integrase-like_cat_sf"/>
</dbReference>
<dbReference type="Gene3D" id="1.10.150.130">
    <property type="match status" value="1"/>
</dbReference>
<dbReference type="InterPro" id="IPR002104">
    <property type="entry name" value="Integrase_catalytic"/>
</dbReference>
<dbReference type="Pfam" id="PF13356">
    <property type="entry name" value="Arm-DNA-bind_3"/>
    <property type="match status" value="1"/>
</dbReference>
<keyword evidence="3" id="KW-0238">DNA-binding</keyword>
<dbReference type="CDD" id="cd00801">
    <property type="entry name" value="INT_P4_C"/>
    <property type="match status" value="1"/>
</dbReference>
<dbReference type="RefSeq" id="WP_289961740.1">
    <property type="nucleotide sequence ID" value="NZ_JAUEOZ010000001.1"/>
</dbReference>
<accession>A0ABT7Y0U7</accession>
<name>A0ABT7Y0U7_9VIBR</name>
<comment type="caution">
    <text evidence="6">The sequence shown here is derived from an EMBL/GenBank/DDBJ whole genome shotgun (WGS) entry which is preliminary data.</text>
</comment>
<comment type="similarity">
    <text evidence="1">Belongs to the 'phage' integrase family.</text>
</comment>
<keyword evidence="4" id="KW-0233">DNA recombination</keyword>
<dbReference type="InterPro" id="IPR038488">
    <property type="entry name" value="Integrase_DNA-bd_sf"/>
</dbReference>
<dbReference type="InterPro" id="IPR011010">
    <property type="entry name" value="DNA_brk_join_enz"/>
</dbReference>
<evidence type="ECO:0000256" key="3">
    <source>
        <dbReference type="ARBA" id="ARBA00023125"/>
    </source>
</evidence>
<dbReference type="EMBL" id="JAUEOZ010000001">
    <property type="protein sequence ID" value="MDN2481659.1"/>
    <property type="molecule type" value="Genomic_DNA"/>
</dbReference>
<gene>
    <name evidence="6" type="ORF">QWJ08_09645</name>
</gene>
<evidence type="ECO:0000259" key="5">
    <source>
        <dbReference type="PROSITE" id="PS51898"/>
    </source>
</evidence>
<dbReference type="InterPro" id="IPR025166">
    <property type="entry name" value="Integrase_DNA_bind_dom"/>
</dbReference>
<dbReference type="Pfam" id="PF00589">
    <property type="entry name" value="Phage_integrase"/>
    <property type="match status" value="1"/>
</dbReference>
<sequence length="389" mass="44629">MALGKRDLERILKNPAGKQTMHSHEMGLALRESAKGVLTWQGKYTFEGKQHRIDYGRFPEMPLRKAEDAHADTRQLIIEGIDPKLERNQETVSTVADLCREWLDKYARHNRTRLDIPQREIKADINPSIGHIKLSIMKVRHVNQCLDPIMARGSKPHARKILGLLRQICAWGVRRGYLQDDPTASLKKSEYHAPKPRERYLSGDEIATVWQKLPNLGLSVQVVLATKILLLTGQRRNEITLSEWRHLDLDKGVWLMPKTKNGSDHTIPLSGQVIELFKQLKEYSNGSKYVMPSPKGDKPMSEKVITRAIARKQDDFDIEHWTPHDLRRTAISGMNAIGIMPHVVEMLVNHSLPDMLRVYVHGKQDSELFEMQRDALERWAKCVRGAYNG</sequence>
<dbReference type="Proteomes" id="UP001169719">
    <property type="component" value="Unassembled WGS sequence"/>
</dbReference>
<protein>
    <submittedName>
        <fullName evidence="6">Tyrosine-type recombinase/integrase</fullName>
    </submittedName>
</protein>
<keyword evidence="2" id="KW-0229">DNA integration</keyword>
<proteinExistence type="inferred from homology"/>
<dbReference type="SUPFAM" id="SSF56349">
    <property type="entry name" value="DNA breaking-rejoining enzymes"/>
    <property type="match status" value="1"/>
</dbReference>
<dbReference type="PANTHER" id="PTHR30629:SF2">
    <property type="entry name" value="PROPHAGE INTEGRASE INTS-RELATED"/>
    <property type="match status" value="1"/>
</dbReference>
<evidence type="ECO:0000256" key="2">
    <source>
        <dbReference type="ARBA" id="ARBA00022908"/>
    </source>
</evidence>
<reference evidence="6" key="1">
    <citation type="submission" date="2024-05" db="EMBL/GenBank/DDBJ databases">
        <title>Genome Sequences of Four Agar- Degrading Marine Bacteria.</title>
        <authorList>
            <person name="Phillips E.K."/>
            <person name="Shaffer J.C."/>
            <person name="Henson M.W."/>
            <person name="Temperton B."/>
            <person name="Thrash C.J."/>
            <person name="Martin M.O."/>
        </authorList>
    </citation>
    <scope>NUCLEOTIDE SEQUENCE</scope>
    <source>
        <strain evidence="6">EKP203</strain>
    </source>
</reference>
<keyword evidence="7" id="KW-1185">Reference proteome</keyword>
<dbReference type="Gene3D" id="1.10.443.10">
    <property type="entry name" value="Intergrase catalytic core"/>
    <property type="match status" value="1"/>
</dbReference>
<dbReference type="InterPro" id="IPR050808">
    <property type="entry name" value="Phage_Integrase"/>
</dbReference>
<evidence type="ECO:0000313" key="7">
    <source>
        <dbReference type="Proteomes" id="UP001169719"/>
    </source>
</evidence>
<dbReference type="PROSITE" id="PS51898">
    <property type="entry name" value="TYR_RECOMBINASE"/>
    <property type="match status" value="1"/>
</dbReference>